<feature type="compositionally biased region" description="Basic residues" evidence="1">
    <location>
        <begin position="43"/>
        <end position="54"/>
    </location>
</feature>
<name>A0A6I0LMK2_BACUN</name>
<evidence type="ECO:0000313" key="3">
    <source>
        <dbReference type="Proteomes" id="UP000487989"/>
    </source>
</evidence>
<evidence type="ECO:0000313" key="2">
    <source>
        <dbReference type="EMBL" id="KAB4248359.1"/>
    </source>
</evidence>
<sequence>MVNALGCEVRRIFISTRACRQKERGNKENKKRKKEKSLGSLKEKKKINKRKKGDRKTAPPYIFSSPKVEEKIPVEAGVRVCAERAYLSRSYVSGSL</sequence>
<protein>
    <submittedName>
        <fullName evidence="2">Uncharacterized protein</fullName>
    </submittedName>
</protein>
<gene>
    <name evidence="2" type="ORF">GAP48_18585</name>
</gene>
<reference evidence="2 3" key="1">
    <citation type="journal article" date="2019" name="Nat. Med.">
        <title>A library of human gut bacterial isolates paired with longitudinal multiomics data enables mechanistic microbiome research.</title>
        <authorList>
            <person name="Poyet M."/>
            <person name="Groussin M."/>
            <person name="Gibbons S.M."/>
            <person name="Avila-Pacheco J."/>
            <person name="Jiang X."/>
            <person name="Kearney S.M."/>
            <person name="Perrotta A.R."/>
            <person name="Berdy B."/>
            <person name="Zhao S."/>
            <person name="Lieberman T.D."/>
            <person name="Swanson P.K."/>
            <person name="Smith M."/>
            <person name="Roesemann S."/>
            <person name="Alexander J.E."/>
            <person name="Rich S.A."/>
            <person name="Livny J."/>
            <person name="Vlamakis H."/>
            <person name="Clish C."/>
            <person name="Bullock K."/>
            <person name="Deik A."/>
            <person name="Scott J."/>
            <person name="Pierce K.A."/>
            <person name="Xavier R.J."/>
            <person name="Alm E.J."/>
        </authorList>
    </citation>
    <scope>NUCLEOTIDE SEQUENCE [LARGE SCALE GENOMIC DNA]</scope>
    <source>
        <strain evidence="2 3">BIOML-A3</strain>
    </source>
</reference>
<evidence type="ECO:0000256" key="1">
    <source>
        <dbReference type="SAM" id="MobiDB-lite"/>
    </source>
</evidence>
<feature type="region of interest" description="Disordered" evidence="1">
    <location>
        <begin position="21"/>
        <end position="62"/>
    </location>
</feature>
<dbReference type="RefSeq" id="WP_151882057.1">
    <property type="nucleotide sequence ID" value="NZ_WCTH01000011.1"/>
</dbReference>
<organism evidence="2 3">
    <name type="scientific">Bacteroides uniformis</name>
    <dbReference type="NCBI Taxonomy" id="820"/>
    <lineage>
        <taxon>Bacteria</taxon>
        <taxon>Pseudomonadati</taxon>
        <taxon>Bacteroidota</taxon>
        <taxon>Bacteroidia</taxon>
        <taxon>Bacteroidales</taxon>
        <taxon>Bacteroidaceae</taxon>
        <taxon>Bacteroides</taxon>
    </lineage>
</organism>
<accession>A0A6I0LMK2</accession>
<proteinExistence type="predicted"/>
<dbReference type="EMBL" id="WCTJ01000039">
    <property type="protein sequence ID" value="KAB4248359.1"/>
    <property type="molecule type" value="Genomic_DNA"/>
</dbReference>
<dbReference type="AlphaFoldDB" id="A0A6I0LMK2"/>
<dbReference type="Proteomes" id="UP000487989">
    <property type="component" value="Unassembled WGS sequence"/>
</dbReference>
<comment type="caution">
    <text evidence="2">The sequence shown here is derived from an EMBL/GenBank/DDBJ whole genome shotgun (WGS) entry which is preliminary data.</text>
</comment>